<dbReference type="Proteomes" id="UP000024635">
    <property type="component" value="Unassembled WGS sequence"/>
</dbReference>
<comment type="caution">
    <text evidence="6">The sequence shown here is derived from an EMBL/GenBank/DDBJ whole genome shotgun (WGS) entry which is preliminary data.</text>
</comment>
<evidence type="ECO:0000256" key="3">
    <source>
        <dbReference type="SAM" id="MobiDB-lite"/>
    </source>
</evidence>
<dbReference type="PROSITE" id="PS51898">
    <property type="entry name" value="TYR_RECOMBINASE"/>
    <property type="match status" value="1"/>
</dbReference>
<accession>A0A016TTR7</accession>
<dbReference type="InterPro" id="IPR044068">
    <property type="entry name" value="CB"/>
</dbReference>
<dbReference type="PANTHER" id="PTHR35617">
    <property type="entry name" value="PHAGE_INTEGRASE DOMAIN-CONTAINING PROTEIN"/>
    <property type="match status" value="1"/>
</dbReference>
<keyword evidence="7" id="KW-1185">Reference proteome</keyword>
<dbReference type="Gene3D" id="1.10.150.130">
    <property type="match status" value="1"/>
</dbReference>
<dbReference type="InterPro" id="IPR002104">
    <property type="entry name" value="Integrase_catalytic"/>
</dbReference>
<dbReference type="OrthoDB" id="5869617at2759"/>
<dbReference type="InterPro" id="IPR010998">
    <property type="entry name" value="Integrase_recombinase_N"/>
</dbReference>
<feature type="region of interest" description="Disordered" evidence="3">
    <location>
        <begin position="352"/>
        <end position="395"/>
    </location>
</feature>
<evidence type="ECO:0000256" key="2">
    <source>
        <dbReference type="ARBA" id="ARBA00023172"/>
    </source>
</evidence>
<dbReference type="InterPro" id="IPR011010">
    <property type="entry name" value="DNA_brk_join_enz"/>
</dbReference>
<dbReference type="Gene3D" id="1.10.443.10">
    <property type="entry name" value="Intergrase catalytic core"/>
    <property type="match status" value="1"/>
</dbReference>
<dbReference type="Pfam" id="PF00589">
    <property type="entry name" value="Phage_integrase"/>
    <property type="match status" value="1"/>
</dbReference>
<dbReference type="SUPFAM" id="SSF56349">
    <property type="entry name" value="DNA breaking-rejoining enzymes"/>
    <property type="match status" value="1"/>
</dbReference>
<evidence type="ECO:0000259" key="5">
    <source>
        <dbReference type="PROSITE" id="PS51900"/>
    </source>
</evidence>
<evidence type="ECO:0000259" key="4">
    <source>
        <dbReference type="PROSITE" id="PS51898"/>
    </source>
</evidence>
<gene>
    <name evidence="6" type="primary">Acey_s0078.g1208</name>
    <name evidence="6" type="ORF">Y032_0078g1208</name>
</gene>
<evidence type="ECO:0008006" key="8">
    <source>
        <dbReference type="Google" id="ProtNLM"/>
    </source>
</evidence>
<dbReference type="InterPro" id="IPR013762">
    <property type="entry name" value="Integrase-like_cat_sf"/>
</dbReference>
<protein>
    <recommendedName>
        <fullName evidence="8">Tyr recombinase domain-containing protein</fullName>
    </recommendedName>
</protein>
<proteinExistence type="predicted"/>
<name>A0A016TTR7_9BILA</name>
<organism evidence="6 7">
    <name type="scientific">Ancylostoma ceylanicum</name>
    <dbReference type="NCBI Taxonomy" id="53326"/>
    <lineage>
        <taxon>Eukaryota</taxon>
        <taxon>Metazoa</taxon>
        <taxon>Ecdysozoa</taxon>
        <taxon>Nematoda</taxon>
        <taxon>Chromadorea</taxon>
        <taxon>Rhabditida</taxon>
        <taxon>Rhabditina</taxon>
        <taxon>Rhabditomorpha</taxon>
        <taxon>Strongyloidea</taxon>
        <taxon>Ancylostomatidae</taxon>
        <taxon>Ancylostomatinae</taxon>
        <taxon>Ancylostoma</taxon>
    </lineage>
</organism>
<dbReference type="GO" id="GO:0006310">
    <property type="term" value="P:DNA recombination"/>
    <property type="evidence" value="ECO:0007669"/>
    <property type="project" value="UniProtKB-KW"/>
</dbReference>
<dbReference type="STRING" id="53326.A0A016TTR7"/>
<dbReference type="EMBL" id="JARK01001414">
    <property type="protein sequence ID" value="EYC06131.1"/>
    <property type="molecule type" value="Genomic_DNA"/>
</dbReference>
<dbReference type="GO" id="GO:0015074">
    <property type="term" value="P:DNA integration"/>
    <property type="evidence" value="ECO:0007669"/>
    <property type="project" value="InterPro"/>
</dbReference>
<dbReference type="PROSITE" id="PS51900">
    <property type="entry name" value="CB"/>
    <property type="match status" value="1"/>
</dbReference>
<keyword evidence="1" id="KW-0238">DNA-binding</keyword>
<keyword evidence="2" id="KW-0233">DNA recombination</keyword>
<dbReference type="AlphaFoldDB" id="A0A016TTR7"/>
<evidence type="ECO:0000313" key="6">
    <source>
        <dbReference type="EMBL" id="EYC06131.1"/>
    </source>
</evidence>
<feature type="domain" description="Tyr recombinase" evidence="4">
    <location>
        <begin position="140"/>
        <end position="345"/>
    </location>
</feature>
<reference evidence="7" key="1">
    <citation type="journal article" date="2015" name="Nat. Genet.">
        <title>The genome and transcriptome of the zoonotic hookworm Ancylostoma ceylanicum identify infection-specific gene families.</title>
        <authorList>
            <person name="Schwarz E.M."/>
            <person name="Hu Y."/>
            <person name="Antoshechkin I."/>
            <person name="Miller M.M."/>
            <person name="Sternberg P.W."/>
            <person name="Aroian R.V."/>
        </authorList>
    </citation>
    <scope>NUCLEOTIDE SEQUENCE</scope>
    <source>
        <strain evidence="7">HY135</strain>
    </source>
</reference>
<sequence length="395" mass="44331">MFTTDSHRRAESPSPPTATEELRALSMEDLSQLCEKKGLGRSAVAVLLASWAANTRRQYESSLKKWYSFLVSTDTPPREASIAHLCNFLAAEAEKGRSYATVSLSRSAICTVTDLLLNKNWSSDPLVARFMKGLYRRNPPKPKYASTWDVDQVLGYITSLGSNQTLSLKMLSLKLVALLALCSPKRVSEIAALSLTSLERSEGRWTFHIDYRNKNRRSGAPQTAVYERFPDDPRLCPVKTLVAYLEATECIRKGENRLLISYSRPHRAITASTVGRWIKWVLREAGVDTSFTAHSTRSASTSKAMREGVSLALIMKAASWSEKGNTFQKFYCREVENSFQKSVLRRFDSDYTSRSRRTAGVKEEAKPASTSAKDTVVKQRRPRHKPEVRQGSSAK</sequence>
<evidence type="ECO:0000256" key="1">
    <source>
        <dbReference type="ARBA" id="ARBA00023125"/>
    </source>
</evidence>
<dbReference type="PANTHER" id="PTHR35617:SF3">
    <property type="entry name" value="CORE-BINDING (CB) DOMAIN-CONTAINING PROTEIN"/>
    <property type="match status" value="1"/>
</dbReference>
<dbReference type="GO" id="GO:0003677">
    <property type="term" value="F:DNA binding"/>
    <property type="evidence" value="ECO:0007669"/>
    <property type="project" value="UniProtKB-KW"/>
</dbReference>
<feature type="domain" description="Core-binding (CB)" evidence="5">
    <location>
        <begin position="42"/>
        <end position="117"/>
    </location>
</feature>
<evidence type="ECO:0000313" key="7">
    <source>
        <dbReference type="Proteomes" id="UP000024635"/>
    </source>
</evidence>